<keyword evidence="3" id="KW-1185">Reference proteome</keyword>
<evidence type="ECO:0000256" key="1">
    <source>
        <dbReference type="SAM" id="MobiDB-lite"/>
    </source>
</evidence>
<dbReference type="OrthoDB" id="2855464at2759"/>
<feature type="region of interest" description="Disordered" evidence="1">
    <location>
        <begin position="167"/>
        <end position="193"/>
    </location>
</feature>
<dbReference type="Proteomes" id="UP000054477">
    <property type="component" value="Unassembled WGS sequence"/>
</dbReference>
<reference evidence="3" key="2">
    <citation type="submission" date="2015-01" db="EMBL/GenBank/DDBJ databases">
        <title>Evolutionary Origins and Diversification of the Mycorrhizal Mutualists.</title>
        <authorList>
            <consortium name="DOE Joint Genome Institute"/>
            <consortium name="Mycorrhizal Genomics Consortium"/>
            <person name="Kohler A."/>
            <person name="Kuo A."/>
            <person name="Nagy L.G."/>
            <person name="Floudas D."/>
            <person name="Copeland A."/>
            <person name="Barry K.W."/>
            <person name="Cichocki N."/>
            <person name="Veneault-Fourrey C."/>
            <person name="LaButti K."/>
            <person name="Lindquist E.A."/>
            <person name="Lipzen A."/>
            <person name="Lundell T."/>
            <person name="Morin E."/>
            <person name="Murat C."/>
            <person name="Riley R."/>
            <person name="Ohm R."/>
            <person name="Sun H."/>
            <person name="Tunlid A."/>
            <person name="Henrissat B."/>
            <person name="Grigoriev I.V."/>
            <person name="Hibbett D.S."/>
            <person name="Martin F."/>
        </authorList>
    </citation>
    <scope>NUCLEOTIDE SEQUENCE [LARGE SCALE GENOMIC DNA]</scope>
    <source>
        <strain evidence="3">LaAM-08-1</strain>
    </source>
</reference>
<gene>
    <name evidence="2" type="ORF">K443DRAFT_91720</name>
</gene>
<feature type="region of interest" description="Disordered" evidence="1">
    <location>
        <begin position="1"/>
        <end position="44"/>
    </location>
</feature>
<accession>A0A0C9XTZ4</accession>
<dbReference type="AlphaFoldDB" id="A0A0C9XTZ4"/>
<dbReference type="HOGENOM" id="CLU_070122_0_0_1"/>
<evidence type="ECO:0000313" key="2">
    <source>
        <dbReference type="EMBL" id="KIK05149.1"/>
    </source>
</evidence>
<reference evidence="2 3" key="1">
    <citation type="submission" date="2014-04" db="EMBL/GenBank/DDBJ databases">
        <authorList>
            <consortium name="DOE Joint Genome Institute"/>
            <person name="Kuo A."/>
            <person name="Kohler A."/>
            <person name="Nagy L.G."/>
            <person name="Floudas D."/>
            <person name="Copeland A."/>
            <person name="Barry K.W."/>
            <person name="Cichocki N."/>
            <person name="Veneault-Fourrey C."/>
            <person name="LaButti K."/>
            <person name="Lindquist E.A."/>
            <person name="Lipzen A."/>
            <person name="Lundell T."/>
            <person name="Morin E."/>
            <person name="Murat C."/>
            <person name="Sun H."/>
            <person name="Tunlid A."/>
            <person name="Henrissat B."/>
            <person name="Grigoriev I.V."/>
            <person name="Hibbett D.S."/>
            <person name="Martin F."/>
            <person name="Nordberg H.P."/>
            <person name="Cantor M.N."/>
            <person name="Hua S.X."/>
        </authorList>
    </citation>
    <scope>NUCLEOTIDE SEQUENCE [LARGE SCALE GENOMIC DNA]</scope>
    <source>
        <strain evidence="2 3">LaAM-08-1</strain>
    </source>
</reference>
<feature type="compositionally biased region" description="Basic residues" evidence="1">
    <location>
        <begin position="168"/>
        <end position="184"/>
    </location>
</feature>
<proteinExistence type="predicted"/>
<organism evidence="2 3">
    <name type="scientific">Laccaria amethystina LaAM-08-1</name>
    <dbReference type="NCBI Taxonomy" id="1095629"/>
    <lineage>
        <taxon>Eukaryota</taxon>
        <taxon>Fungi</taxon>
        <taxon>Dikarya</taxon>
        <taxon>Basidiomycota</taxon>
        <taxon>Agaricomycotina</taxon>
        <taxon>Agaricomycetes</taxon>
        <taxon>Agaricomycetidae</taxon>
        <taxon>Agaricales</taxon>
        <taxon>Agaricineae</taxon>
        <taxon>Hydnangiaceae</taxon>
        <taxon>Laccaria</taxon>
    </lineage>
</organism>
<name>A0A0C9XTZ4_9AGAR</name>
<dbReference type="EMBL" id="KN838562">
    <property type="protein sequence ID" value="KIK05149.1"/>
    <property type="molecule type" value="Genomic_DNA"/>
</dbReference>
<protein>
    <submittedName>
        <fullName evidence="2">Uncharacterized protein</fullName>
    </submittedName>
</protein>
<evidence type="ECO:0000313" key="3">
    <source>
        <dbReference type="Proteomes" id="UP000054477"/>
    </source>
</evidence>
<sequence>MDSPSIYAQPPYFNHLSRSSKENAPSLIPGGTYPSSNKSAPGQEDILGCAMNESTGIPRVAESSSTTAAVPKTSNDPPNITFIQGRKTKCLLKYMDEPTRRALLEQDEWASDVMPNSLICNGCKKTFILDRRFRYYPAFWWKHRDRYCKEIRRLRGENALVPLQESRRKPRGARRLMRNSKNTRKSMSTSKVASVAKSQELEGPYLQEPTVRAPLKSSDIYDAWKLSLRSACEKQYLPLAAEHTLERAHLPFASMASGAFDAGNCHITFRLLTHSLVDGDQIPRYRCSTLLEMETNHQVARAHMHSLINHAQPYFQEVVEQAGSKLESQKIEGPTFACFGR</sequence>